<reference evidence="1 2" key="1">
    <citation type="submission" date="2023-10" db="EMBL/GenBank/DDBJ databases">
        <title>Comparative genomics analysis reveals potential genetic determinants of host preference in Cryptosporidium xiaoi.</title>
        <authorList>
            <person name="Xiao L."/>
            <person name="Li J."/>
        </authorList>
    </citation>
    <scope>NUCLEOTIDE SEQUENCE [LARGE SCALE GENOMIC DNA]</scope>
    <source>
        <strain evidence="1 2">52996</strain>
    </source>
</reference>
<comment type="caution">
    <text evidence="1">The sequence shown here is derived from an EMBL/GenBank/DDBJ whole genome shotgun (WGS) entry which is preliminary data.</text>
</comment>
<evidence type="ECO:0000313" key="2">
    <source>
        <dbReference type="Proteomes" id="UP001311799"/>
    </source>
</evidence>
<name>A0AAV9Y2R4_9CRYT</name>
<accession>A0AAV9Y2R4</accession>
<proteinExistence type="predicted"/>
<keyword evidence="2" id="KW-1185">Reference proteome</keyword>
<evidence type="ECO:0000313" key="1">
    <source>
        <dbReference type="EMBL" id="KAK6590629.1"/>
    </source>
</evidence>
<dbReference type="Proteomes" id="UP001311799">
    <property type="component" value="Unassembled WGS sequence"/>
</dbReference>
<dbReference type="EMBL" id="JAWDEY010000005">
    <property type="protein sequence ID" value="KAK6590629.1"/>
    <property type="molecule type" value="Genomic_DNA"/>
</dbReference>
<protein>
    <submittedName>
        <fullName evidence="1">Uncharacterized protein</fullName>
    </submittedName>
</protein>
<organism evidence="1 2">
    <name type="scientific">Cryptosporidium xiaoi</name>
    <dbReference type="NCBI Taxonomy" id="659607"/>
    <lineage>
        <taxon>Eukaryota</taxon>
        <taxon>Sar</taxon>
        <taxon>Alveolata</taxon>
        <taxon>Apicomplexa</taxon>
        <taxon>Conoidasida</taxon>
        <taxon>Coccidia</taxon>
        <taxon>Eucoccidiorida</taxon>
        <taxon>Eimeriorina</taxon>
        <taxon>Cryptosporidiidae</taxon>
        <taxon>Cryptosporidium</taxon>
    </lineage>
</organism>
<dbReference type="AlphaFoldDB" id="A0AAV9Y2R4"/>
<sequence length="98" mass="11862">MNNLISVTMGISDTSYNLRDGRVNIERNKFGDGFEDEPSETNIIFFYQKTYSKQHTKFKLFIRRATTQRFCMLFKQRYQIIDNKYFIYKANKNYEAKE</sequence>
<gene>
    <name evidence="1" type="ORF">RS030_142248</name>
</gene>